<dbReference type="InterPro" id="IPR017896">
    <property type="entry name" value="4Fe4S_Fe-S-bd"/>
</dbReference>
<dbReference type="RefSeq" id="WP_367772823.1">
    <property type="nucleotide sequence ID" value="NZ_JBFNXR010000031.1"/>
</dbReference>
<protein>
    <submittedName>
        <fullName evidence="2">Coenzyme F420 hydrogenase/dehydrogenase, beta subunit C-terminal domain</fullName>
    </submittedName>
</protein>
<dbReference type="Pfam" id="PF04422">
    <property type="entry name" value="FrhB_FdhB_N"/>
    <property type="match status" value="1"/>
</dbReference>
<dbReference type="InterPro" id="IPR007525">
    <property type="entry name" value="FrhB_FdhB_C"/>
</dbReference>
<comment type="caution">
    <text evidence="2">The sequence shown here is derived from an EMBL/GenBank/DDBJ whole genome shotgun (WGS) entry which is preliminary data.</text>
</comment>
<reference evidence="2 3" key="1">
    <citation type="submission" date="2024-06" db="EMBL/GenBank/DDBJ databases">
        <title>Novosphingobium rhizovicinus M1R2S20.</title>
        <authorList>
            <person name="Sun J.-Q."/>
        </authorList>
    </citation>
    <scope>NUCLEOTIDE SEQUENCE [LARGE SCALE GENOMIC DNA]</scope>
    <source>
        <strain evidence="2 3">M1R2S20</strain>
    </source>
</reference>
<dbReference type="Pfam" id="PF04432">
    <property type="entry name" value="FrhB_FdhB_C"/>
    <property type="match status" value="1"/>
</dbReference>
<feature type="domain" description="4Fe-4S ferredoxin-type" evidence="1">
    <location>
        <begin position="14"/>
        <end position="43"/>
    </location>
</feature>
<dbReference type="InterPro" id="IPR007516">
    <property type="entry name" value="Co_F420_Hydgase/DH_bsu_N"/>
</dbReference>
<dbReference type="InterPro" id="IPR045220">
    <property type="entry name" value="FRHB/FDHB/HCAR-like"/>
</dbReference>
<evidence type="ECO:0000313" key="2">
    <source>
        <dbReference type="EMBL" id="MEW9855380.1"/>
    </source>
</evidence>
<keyword evidence="3" id="KW-1185">Reference proteome</keyword>
<name>A0ABV3RD24_9SPHN</name>
<evidence type="ECO:0000259" key="1">
    <source>
        <dbReference type="PROSITE" id="PS51379"/>
    </source>
</evidence>
<evidence type="ECO:0000313" key="3">
    <source>
        <dbReference type="Proteomes" id="UP001556118"/>
    </source>
</evidence>
<dbReference type="PANTHER" id="PTHR31332">
    <property type="entry name" value="7-HYDROXYMETHYL CHLOROPHYLL A REDUCTASE, CHLOROPLASTIC"/>
    <property type="match status" value="1"/>
</dbReference>
<organism evidence="2 3">
    <name type="scientific">Novosphingobium rhizovicinum</name>
    <dbReference type="NCBI Taxonomy" id="3228928"/>
    <lineage>
        <taxon>Bacteria</taxon>
        <taxon>Pseudomonadati</taxon>
        <taxon>Pseudomonadota</taxon>
        <taxon>Alphaproteobacteria</taxon>
        <taxon>Sphingomonadales</taxon>
        <taxon>Sphingomonadaceae</taxon>
        <taxon>Novosphingobium</taxon>
    </lineage>
</organism>
<accession>A0ABV3RD24</accession>
<sequence length="467" mass="51694">MTSLSAQPRVPQSPDEIIGSGLCIGCGGCTTLQPSASMGWDKDGHLKPSAPDGWHAAEAFAQLCPFSPAAANEDEIAAQLFPSAPGGDAMIGRYQDAYVGHVAEEGFRLAGSSGGMVSWVAAELLRRGLVDGVAHVVPRSPEQDQGRLFEYRISRTEDELREGAKSRYYPVDLSRVLREIRDVPGRYAIVGIPCFIKAVNLLRREDPVVAERVPFTIGLFCGHMKSARMVDSFALQLGAAPEAVRAIDYRLKNPDRPANWYTALLTLEDGSTRQQDWWHLVDGDWGSGFFMNSACNFCDDVVAETADIAMGDAWVEPYSSDGKGTNVVITRSPLMQEIVQQGMSEGRLQLQGVDHSFIQQTQAAGFRQRREGLGYRLARARLPVQPRKRVRPSRQLPARRKLIYRMRQAISRGSHRAFRLARAVHWPELYIRWGRAALSAYHGLAYSRGRIGKMVDKLIDPQGKGTD</sequence>
<dbReference type="PANTHER" id="PTHR31332:SF0">
    <property type="entry name" value="7-HYDROXYMETHYL CHLOROPHYLL A REDUCTASE, CHLOROPLASTIC"/>
    <property type="match status" value="1"/>
</dbReference>
<dbReference type="Proteomes" id="UP001556118">
    <property type="component" value="Unassembled WGS sequence"/>
</dbReference>
<gene>
    <name evidence="2" type="ORF">ABUH87_09380</name>
</gene>
<dbReference type="PROSITE" id="PS51379">
    <property type="entry name" value="4FE4S_FER_2"/>
    <property type="match status" value="1"/>
</dbReference>
<proteinExistence type="predicted"/>
<dbReference type="EMBL" id="JBFNXR010000031">
    <property type="protein sequence ID" value="MEW9855380.1"/>
    <property type="molecule type" value="Genomic_DNA"/>
</dbReference>